<dbReference type="GeneID" id="9585867"/>
<protein>
    <submittedName>
        <fullName evidence="3">Uncharacterized protein</fullName>
    </submittedName>
</protein>
<feature type="transmembrane region" description="Helical" evidence="2">
    <location>
        <begin position="53"/>
        <end position="74"/>
    </location>
</feature>
<dbReference type="eggNOG" id="ENOG502SKBB">
    <property type="taxonomic scope" value="Eukaryota"/>
</dbReference>
<feature type="non-terminal residue" evidence="3">
    <location>
        <position position="740"/>
    </location>
</feature>
<feature type="region of interest" description="Disordered" evidence="1">
    <location>
        <begin position="613"/>
        <end position="644"/>
    </location>
</feature>
<dbReference type="Proteomes" id="UP000007431">
    <property type="component" value="Unassembled WGS sequence"/>
</dbReference>
<keyword evidence="2" id="KW-0812">Transmembrane</keyword>
<feature type="transmembrane region" description="Helical" evidence="2">
    <location>
        <begin position="121"/>
        <end position="142"/>
    </location>
</feature>
<gene>
    <name evidence="3" type="ORF">SCHCODRAFT_102500</name>
</gene>
<evidence type="ECO:0000313" key="4">
    <source>
        <dbReference type="Proteomes" id="UP000007431"/>
    </source>
</evidence>
<dbReference type="HOGENOM" id="CLU_375147_0_0_1"/>
<dbReference type="InParanoid" id="D8PP38"/>
<dbReference type="VEuPathDB" id="FungiDB:SCHCODRAFT_02500140"/>
<evidence type="ECO:0000256" key="1">
    <source>
        <dbReference type="SAM" id="MobiDB-lite"/>
    </source>
</evidence>
<sequence>MGSICLSSPTVLRCQSFTVVQSGILLVPAGLEALVACWTVYANWGLGHRKQLLLGAEGCTYFMLALLDLLSHLLPAVRDNIGTFKVIDTVLGVASVFPIFFYGLFIFFLLRSQFIGCFPRWLKLSLQIIMLVVFLPITLVMYEVASFVGITHGTFSNGTTTIVAVGFENKQDQALWTASTYADLAVLAALQALPAVLAVRRLVHISRQHKEIQASPNGTVHSFGGTIWTTTGLVVGLAETLVGYAPATFAVSLARRILRAISRAKLCVGISLGMESVETFTDVRPDRRRSRLMQLIANPRTSTFRPLSPTAVAFHAAPRAPEKPISQPMQSLGLPGMRAFAAMRSDSPVERKGERVTVFFGGQRAPTLHLRFSELDMPSPSVITEKFRTESPGATEAGQNRRASSSWSMVSRPMTNAPSKQDSLLQPQPAAHAHNKSMASMQDSFRAVQELTPQFPHLPDLNNWRMPVYAHRSNLSKASISRRTVSVGSSISYPSAVGGRLPSEIDSGEAETAPGMRPVTMYYYTGRHRRDTTGDTTRTPRSYHGRGDTISEIDPAPATPDSDDRSSLQPWGTRMPRTSSPESWRETAELGNDSWASRRWVPSGVIDGRSRWASWQPDAESKPESKKSTTPTPPIRQDTAEAMRIPWLRDLDEVEREREERRMYLAPAPSVRSLTDEGSGALKFSRGPTPRTPTPNRPERGPLNSEYVERWSQAPTDVTDEGIALSHSYDSHVLGRMNVV</sequence>
<keyword evidence="2" id="KW-1133">Transmembrane helix</keyword>
<evidence type="ECO:0000256" key="2">
    <source>
        <dbReference type="SAM" id="Phobius"/>
    </source>
</evidence>
<feature type="compositionally biased region" description="Polar residues" evidence="1">
    <location>
        <begin position="397"/>
        <end position="426"/>
    </location>
</feature>
<evidence type="ECO:0000313" key="3">
    <source>
        <dbReference type="EMBL" id="EFJ02955.1"/>
    </source>
</evidence>
<keyword evidence="4" id="KW-1185">Reference proteome</keyword>
<reference evidence="3 4" key="1">
    <citation type="journal article" date="2010" name="Nat. Biotechnol.">
        <title>Genome sequence of the model mushroom Schizophyllum commune.</title>
        <authorList>
            <person name="Ohm R.A."/>
            <person name="de Jong J.F."/>
            <person name="Lugones L.G."/>
            <person name="Aerts A."/>
            <person name="Kothe E."/>
            <person name="Stajich J.E."/>
            <person name="de Vries R.P."/>
            <person name="Record E."/>
            <person name="Levasseur A."/>
            <person name="Baker S.E."/>
            <person name="Bartholomew K.A."/>
            <person name="Coutinho P.M."/>
            <person name="Erdmann S."/>
            <person name="Fowler T.J."/>
            <person name="Gathman A.C."/>
            <person name="Lombard V."/>
            <person name="Henrissat B."/>
            <person name="Knabe N."/>
            <person name="Kuees U."/>
            <person name="Lilly W.W."/>
            <person name="Lindquist E."/>
            <person name="Lucas S."/>
            <person name="Magnuson J.K."/>
            <person name="Piumi F."/>
            <person name="Raudaskoski M."/>
            <person name="Salamov A."/>
            <person name="Schmutz J."/>
            <person name="Schwarze F.W.M.R."/>
            <person name="vanKuyk P.A."/>
            <person name="Horton J.S."/>
            <person name="Grigoriev I.V."/>
            <person name="Woesten H.A.B."/>
        </authorList>
    </citation>
    <scope>NUCLEOTIDE SEQUENCE [LARGE SCALE GENOMIC DNA]</scope>
    <source>
        <strain evidence="4">H4-8 / FGSC 9210</strain>
    </source>
</reference>
<dbReference type="RefSeq" id="XP_003037857.1">
    <property type="nucleotide sequence ID" value="XM_003037811.1"/>
</dbReference>
<organism evidence="4">
    <name type="scientific">Schizophyllum commune (strain H4-8 / FGSC 9210)</name>
    <name type="common">Split gill fungus</name>
    <dbReference type="NCBI Taxonomy" id="578458"/>
    <lineage>
        <taxon>Eukaryota</taxon>
        <taxon>Fungi</taxon>
        <taxon>Dikarya</taxon>
        <taxon>Basidiomycota</taxon>
        <taxon>Agaricomycotina</taxon>
        <taxon>Agaricomycetes</taxon>
        <taxon>Agaricomycetidae</taxon>
        <taxon>Agaricales</taxon>
        <taxon>Schizophyllaceae</taxon>
        <taxon>Schizophyllum</taxon>
    </lineage>
</organism>
<dbReference type="STRING" id="578458.D8PP38"/>
<dbReference type="OrthoDB" id="3219582at2759"/>
<feature type="transmembrane region" description="Helical" evidence="2">
    <location>
        <begin position="20"/>
        <end position="41"/>
    </location>
</feature>
<accession>D8PP38</accession>
<name>D8PP38_SCHCM</name>
<feature type="region of interest" description="Disordered" evidence="1">
    <location>
        <begin position="668"/>
        <end position="703"/>
    </location>
</feature>
<dbReference type="AlphaFoldDB" id="D8PP38"/>
<proteinExistence type="predicted"/>
<dbReference type="EMBL" id="GL377302">
    <property type="protein sequence ID" value="EFJ02955.1"/>
    <property type="molecule type" value="Genomic_DNA"/>
</dbReference>
<dbReference type="KEGG" id="scm:SCHCO_02500140"/>
<feature type="region of interest" description="Disordered" evidence="1">
    <location>
        <begin position="388"/>
        <end position="441"/>
    </location>
</feature>
<feature type="region of interest" description="Disordered" evidence="1">
    <location>
        <begin position="525"/>
        <end position="592"/>
    </location>
</feature>
<feature type="transmembrane region" description="Helical" evidence="2">
    <location>
        <begin position="86"/>
        <end position="109"/>
    </location>
</feature>
<keyword evidence="2" id="KW-0472">Membrane</keyword>